<accession>B4PXY4</accession>
<dbReference type="KEGG" id="dya:Dyak_GE17850"/>
<keyword evidence="1" id="KW-0175">Coiled coil</keyword>
<keyword evidence="3" id="KW-1185">Reference proteome</keyword>
<dbReference type="eggNOG" id="ENOG502TC75">
    <property type="taxonomic scope" value="Eukaryota"/>
</dbReference>
<proteinExistence type="predicted"/>
<organism evidence="2 3">
    <name type="scientific">Drosophila yakuba</name>
    <name type="common">Fruit fly</name>
    <dbReference type="NCBI Taxonomy" id="7245"/>
    <lineage>
        <taxon>Eukaryota</taxon>
        <taxon>Metazoa</taxon>
        <taxon>Ecdysozoa</taxon>
        <taxon>Arthropoda</taxon>
        <taxon>Hexapoda</taxon>
        <taxon>Insecta</taxon>
        <taxon>Pterygota</taxon>
        <taxon>Neoptera</taxon>
        <taxon>Endopterygota</taxon>
        <taxon>Diptera</taxon>
        <taxon>Brachycera</taxon>
        <taxon>Muscomorpha</taxon>
        <taxon>Ephydroidea</taxon>
        <taxon>Drosophilidae</taxon>
        <taxon>Drosophila</taxon>
        <taxon>Sophophora</taxon>
    </lineage>
</organism>
<evidence type="ECO:0000313" key="3">
    <source>
        <dbReference type="Proteomes" id="UP000002282"/>
    </source>
</evidence>
<gene>
    <name evidence="2" type="primary">Dyak\GE17850</name>
    <name evidence="2" type="synonym">dyak_GLEANR_19144</name>
    <name evidence="2" type="synonym">GE17850</name>
    <name evidence="2" type="ORF">Dyak_GE17850</name>
</gene>
<reference evidence="2 3" key="1">
    <citation type="journal article" date="2007" name="Nature">
        <title>Evolution of genes and genomes on the Drosophila phylogeny.</title>
        <authorList>
            <consortium name="Drosophila 12 Genomes Consortium"/>
            <person name="Clark A.G."/>
            <person name="Eisen M.B."/>
            <person name="Smith D.R."/>
            <person name="Bergman C.M."/>
            <person name="Oliver B."/>
            <person name="Markow T.A."/>
            <person name="Kaufman T.C."/>
            <person name="Kellis M."/>
            <person name="Gelbart W."/>
            <person name="Iyer V.N."/>
            <person name="Pollard D.A."/>
            <person name="Sackton T.B."/>
            <person name="Larracuente A.M."/>
            <person name="Singh N.D."/>
            <person name="Abad J.P."/>
            <person name="Abt D.N."/>
            <person name="Adryan B."/>
            <person name="Aguade M."/>
            <person name="Akashi H."/>
            <person name="Anderson W.W."/>
            <person name="Aquadro C.F."/>
            <person name="Ardell D.H."/>
            <person name="Arguello R."/>
            <person name="Artieri C.G."/>
            <person name="Barbash D.A."/>
            <person name="Barker D."/>
            <person name="Barsanti P."/>
            <person name="Batterham P."/>
            <person name="Batzoglou S."/>
            <person name="Begun D."/>
            <person name="Bhutkar A."/>
            <person name="Blanco E."/>
            <person name="Bosak S.A."/>
            <person name="Bradley R.K."/>
            <person name="Brand A.D."/>
            <person name="Brent M.R."/>
            <person name="Brooks A.N."/>
            <person name="Brown R.H."/>
            <person name="Butlin R.K."/>
            <person name="Caggese C."/>
            <person name="Calvi B.R."/>
            <person name="Bernardo de Carvalho A."/>
            <person name="Caspi A."/>
            <person name="Castrezana S."/>
            <person name="Celniker S.E."/>
            <person name="Chang J.L."/>
            <person name="Chapple C."/>
            <person name="Chatterji S."/>
            <person name="Chinwalla A."/>
            <person name="Civetta A."/>
            <person name="Clifton S.W."/>
            <person name="Comeron J.M."/>
            <person name="Costello J.C."/>
            <person name="Coyne J.A."/>
            <person name="Daub J."/>
            <person name="David R.G."/>
            <person name="Delcher A.L."/>
            <person name="Delehaunty K."/>
            <person name="Do C.B."/>
            <person name="Ebling H."/>
            <person name="Edwards K."/>
            <person name="Eickbush T."/>
            <person name="Evans J.D."/>
            <person name="Filipski A."/>
            <person name="Findeiss S."/>
            <person name="Freyhult E."/>
            <person name="Fulton L."/>
            <person name="Fulton R."/>
            <person name="Garcia A.C."/>
            <person name="Gardiner A."/>
            <person name="Garfield D.A."/>
            <person name="Garvin B.E."/>
            <person name="Gibson G."/>
            <person name="Gilbert D."/>
            <person name="Gnerre S."/>
            <person name="Godfrey J."/>
            <person name="Good R."/>
            <person name="Gotea V."/>
            <person name="Gravely B."/>
            <person name="Greenberg A.J."/>
            <person name="Griffiths-Jones S."/>
            <person name="Gross S."/>
            <person name="Guigo R."/>
            <person name="Gustafson E.A."/>
            <person name="Haerty W."/>
            <person name="Hahn M.W."/>
            <person name="Halligan D.L."/>
            <person name="Halpern A.L."/>
            <person name="Halter G.M."/>
            <person name="Han M.V."/>
            <person name="Heger A."/>
            <person name="Hillier L."/>
            <person name="Hinrichs A.S."/>
            <person name="Holmes I."/>
            <person name="Hoskins R.A."/>
            <person name="Hubisz M.J."/>
            <person name="Hultmark D."/>
            <person name="Huntley M.A."/>
            <person name="Jaffe D.B."/>
            <person name="Jagadeeshan S."/>
            <person name="Jeck W.R."/>
            <person name="Johnson J."/>
            <person name="Jones C.D."/>
            <person name="Jordan W.C."/>
            <person name="Karpen G.H."/>
            <person name="Kataoka E."/>
            <person name="Keightley P.D."/>
            <person name="Kheradpour P."/>
            <person name="Kirkness E.F."/>
            <person name="Koerich L.B."/>
            <person name="Kristiansen K."/>
            <person name="Kudrna D."/>
            <person name="Kulathinal R.J."/>
            <person name="Kumar S."/>
            <person name="Kwok R."/>
            <person name="Lander E."/>
            <person name="Langley C.H."/>
            <person name="Lapoint R."/>
            <person name="Lazzaro B.P."/>
            <person name="Lee S.J."/>
            <person name="Levesque L."/>
            <person name="Li R."/>
            <person name="Lin C.F."/>
            <person name="Lin M.F."/>
            <person name="Lindblad-Toh K."/>
            <person name="Llopart A."/>
            <person name="Long M."/>
            <person name="Low L."/>
            <person name="Lozovsky E."/>
            <person name="Lu J."/>
            <person name="Luo M."/>
            <person name="Machado C.A."/>
            <person name="Makalowski W."/>
            <person name="Marzo M."/>
            <person name="Matsuda M."/>
            <person name="Matzkin L."/>
            <person name="McAllister B."/>
            <person name="McBride C.S."/>
            <person name="McKernan B."/>
            <person name="McKernan K."/>
            <person name="Mendez-Lago M."/>
            <person name="Minx P."/>
            <person name="Mollenhauer M.U."/>
            <person name="Montooth K."/>
            <person name="Mount S.M."/>
            <person name="Mu X."/>
            <person name="Myers E."/>
            <person name="Negre B."/>
            <person name="Newfeld S."/>
            <person name="Nielsen R."/>
            <person name="Noor M.A."/>
            <person name="O'Grady P."/>
            <person name="Pachter L."/>
            <person name="Papaceit M."/>
            <person name="Parisi M.J."/>
            <person name="Parisi M."/>
            <person name="Parts L."/>
            <person name="Pedersen J.S."/>
            <person name="Pesole G."/>
            <person name="Phillippy A.M."/>
            <person name="Ponting C.P."/>
            <person name="Pop M."/>
            <person name="Porcelli D."/>
            <person name="Powell J.R."/>
            <person name="Prohaska S."/>
            <person name="Pruitt K."/>
            <person name="Puig M."/>
            <person name="Quesneville H."/>
            <person name="Ram K.R."/>
            <person name="Rand D."/>
            <person name="Rasmussen M.D."/>
            <person name="Reed L.K."/>
            <person name="Reenan R."/>
            <person name="Reily A."/>
            <person name="Remington K.A."/>
            <person name="Rieger T.T."/>
            <person name="Ritchie M.G."/>
            <person name="Robin C."/>
            <person name="Rogers Y.H."/>
            <person name="Rohde C."/>
            <person name="Rozas J."/>
            <person name="Rubenfield M.J."/>
            <person name="Ruiz A."/>
            <person name="Russo S."/>
            <person name="Salzberg S.L."/>
            <person name="Sanchez-Gracia A."/>
            <person name="Saranga D.J."/>
            <person name="Sato H."/>
            <person name="Schaeffer S.W."/>
            <person name="Schatz M.C."/>
            <person name="Schlenke T."/>
            <person name="Schwartz R."/>
            <person name="Segarra C."/>
            <person name="Singh R.S."/>
            <person name="Sirot L."/>
            <person name="Sirota M."/>
            <person name="Sisneros N.B."/>
            <person name="Smith C.D."/>
            <person name="Smith T.F."/>
            <person name="Spieth J."/>
            <person name="Stage D.E."/>
            <person name="Stark A."/>
            <person name="Stephan W."/>
            <person name="Strausberg R.L."/>
            <person name="Strempel S."/>
            <person name="Sturgill D."/>
            <person name="Sutton G."/>
            <person name="Sutton G.G."/>
            <person name="Tao W."/>
            <person name="Teichmann S."/>
            <person name="Tobari Y.N."/>
            <person name="Tomimura Y."/>
            <person name="Tsolas J.M."/>
            <person name="Valente V.L."/>
            <person name="Venter E."/>
            <person name="Venter J.C."/>
            <person name="Vicario S."/>
            <person name="Vieira F.G."/>
            <person name="Vilella A.J."/>
            <person name="Villasante A."/>
            <person name="Walenz B."/>
            <person name="Wang J."/>
            <person name="Wasserman M."/>
            <person name="Watts T."/>
            <person name="Wilson D."/>
            <person name="Wilson R.K."/>
            <person name="Wing R.A."/>
            <person name="Wolfner M.F."/>
            <person name="Wong A."/>
            <person name="Wong G.K."/>
            <person name="Wu C.I."/>
            <person name="Wu G."/>
            <person name="Yamamoto D."/>
            <person name="Yang H.P."/>
            <person name="Yang S.P."/>
            <person name="Yorke J.A."/>
            <person name="Yoshida K."/>
            <person name="Zdobnov E."/>
            <person name="Zhang P."/>
            <person name="Zhang Y."/>
            <person name="Zimin A.V."/>
            <person name="Baldwin J."/>
            <person name="Abdouelleil A."/>
            <person name="Abdulkadir J."/>
            <person name="Abebe A."/>
            <person name="Abera B."/>
            <person name="Abreu J."/>
            <person name="Acer S.C."/>
            <person name="Aftuck L."/>
            <person name="Alexander A."/>
            <person name="An P."/>
            <person name="Anderson E."/>
            <person name="Anderson S."/>
            <person name="Arachi H."/>
            <person name="Azer M."/>
            <person name="Bachantsang P."/>
            <person name="Barry A."/>
            <person name="Bayul T."/>
            <person name="Berlin A."/>
            <person name="Bessette D."/>
            <person name="Bloom T."/>
            <person name="Blye J."/>
            <person name="Boguslavskiy L."/>
            <person name="Bonnet C."/>
            <person name="Boukhgalter B."/>
            <person name="Bourzgui I."/>
            <person name="Brown A."/>
            <person name="Cahill P."/>
            <person name="Channer S."/>
            <person name="Cheshatsang Y."/>
            <person name="Chuda L."/>
            <person name="Citroen M."/>
            <person name="Collymore A."/>
            <person name="Cooke P."/>
            <person name="Costello M."/>
            <person name="D'Aco K."/>
            <person name="Daza R."/>
            <person name="De Haan G."/>
            <person name="DeGray S."/>
            <person name="DeMaso C."/>
            <person name="Dhargay N."/>
            <person name="Dooley K."/>
            <person name="Dooley E."/>
            <person name="Doricent M."/>
            <person name="Dorje P."/>
            <person name="Dorjee K."/>
            <person name="Dupes A."/>
            <person name="Elong R."/>
            <person name="Falk J."/>
            <person name="Farina A."/>
            <person name="Faro S."/>
            <person name="Ferguson D."/>
            <person name="Fisher S."/>
            <person name="Foley C.D."/>
            <person name="Franke A."/>
            <person name="Friedrich D."/>
            <person name="Gadbois L."/>
            <person name="Gearin G."/>
            <person name="Gearin C.R."/>
            <person name="Giannoukos G."/>
            <person name="Goode T."/>
            <person name="Graham J."/>
            <person name="Grandbois E."/>
            <person name="Grewal S."/>
            <person name="Gyaltsen K."/>
            <person name="Hafez N."/>
            <person name="Hagos B."/>
            <person name="Hall J."/>
            <person name="Henson C."/>
            <person name="Hollinger A."/>
            <person name="Honan T."/>
            <person name="Huard M.D."/>
            <person name="Hughes L."/>
            <person name="Hurhula B."/>
            <person name="Husby M.E."/>
            <person name="Kamat A."/>
            <person name="Kanga B."/>
            <person name="Kashin S."/>
            <person name="Khazanovich D."/>
            <person name="Kisner P."/>
            <person name="Lance K."/>
            <person name="Lara M."/>
            <person name="Lee W."/>
            <person name="Lennon N."/>
            <person name="Letendre F."/>
            <person name="LeVine R."/>
            <person name="Lipovsky A."/>
            <person name="Liu X."/>
            <person name="Liu J."/>
            <person name="Liu S."/>
            <person name="Lokyitsang T."/>
            <person name="Lokyitsang Y."/>
            <person name="Lubonja R."/>
            <person name="Lui A."/>
            <person name="MacDonald P."/>
            <person name="Magnisalis V."/>
            <person name="Maru K."/>
            <person name="Matthews C."/>
            <person name="McCusker W."/>
            <person name="McDonough S."/>
            <person name="Mehta T."/>
            <person name="Meldrim J."/>
            <person name="Meneus L."/>
            <person name="Mihai O."/>
            <person name="Mihalev A."/>
            <person name="Mihova T."/>
            <person name="Mittelman R."/>
            <person name="Mlenga V."/>
            <person name="Montmayeur A."/>
            <person name="Mulrain L."/>
            <person name="Navidi A."/>
            <person name="Naylor J."/>
            <person name="Negash T."/>
            <person name="Nguyen T."/>
            <person name="Nguyen N."/>
            <person name="Nicol R."/>
            <person name="Norbu C."/>
            <person name="Norbu N."/>
            <person name="Novod N."/>
            <person name="O'Neill B."/>
            <person name="Osman S."/>
            <person name="Markiewicz E."/>
            <person name="Oyono O.L."/>
            <person name="Patti C."/>
            <person name="Phunkhang P."/>
            <person name="Pierre F."/>
            <person name="Priest M."/>
            <person name="Raghuraman S."/>
            <person name="Rege F."/>
            <person name="Reyes R."/>
            <person name="Rise C."/>
            <person name="Rogov P."/>
            <person name="Ross K."/>
            <person name="Ryan E."/>
            <person name="Settipalli S."/>
            <person name="Shea T."/>
            <person name="Sherpa N."/>
            <person name="Shi L."/>
            <person name="Shih D."/>
            <person name="Sparrow T."/>
            <person name="Spaulding J."/>
            <person name="Stalker J."/>
            <person name="Stange-Thomann N."/>
            <person name="Stavropoulos S."/>
            <person name="Stone C."/>
            <person name="Strader C."/>
            <person name="Tesfaye S."/>
            <person name="Thomson T."/>
            <person name="Thoulutsang Y."/>
            <person name="Thoulutsang D."/>
            <person name="Topham K."/>
            <person name="Topping I."/>
            <person name="Tsamla T."/>
            <person name="Vassiliev H."/>
            <person name="Vo A."/>
            <person name="Wangchuk T."/>
            <person name="Wangdi T."/>
            <person name="Weiand M."/>
            <person name="Wilkinson J."/>
            <person name="Wilson A."/>
            <person name="Yadav S."/>
            <person name="Young G."/>
            <person name="Yu Q."/>
            <person name="Zembek L."/>
            <person name="Zhong D."/>
            <person name="Zimmer A."/>
            <person name="Zwirko Z."/>
            <person name="Jaffe D.B."/>
            <person name="Alvarez P."/>
            <person name="Brockman W."/>
            <person name="Butler J."/>
            <person name="Chin C."/>
            <person name="Gnerre S."/>
            <person name="Grabherr M."/>
            <person name="Kleber M."/>
            <person name="Mauceli E."/>
            <person name="MacCallum I."/>
        </authorList>
    </citation>
    <scope>NUCLEOTIDE SEQUENCE [LARGE SCALE GENOMIC DNA]</scope>
    <source>
        <strain evidence="3">Tai18E2 / Tucson 14021-0261.01</strain>
    </source>
</reference>
<dbReference type="EMBL" id="CM000162">
    <property type="protein sequence ID" value="EDX02956.1"/>
    <property type="molecule type" value="Genomic_DNA"/>
</dbReference>
<dbReference type="OMA" id="NIWMQYL"/>
<protein>
    <submittedName>
        <fullName evidence="2">Uncharacterized protein</fullName>
    </submittedName>
</protein>
<feature type="coiled-coil region" evidence="1">
    <location>
        <begin position="75"/>
        <end position="109"/>
    </location>
</feature>
<sequence>MYNFTEAVVACNGSTAVIECGEDTSSDGSVFDQYIDVLWTVVCILALSKLTQFSEWYFNRRLVKQINYNDICSMNREWEQTLQLQEDDKRKLFEEVRMLTEKNLNLERMIKDVRDCNIHLITENFMRTVLQEQKQQSAQPNIYITNSYFHLTRQVFINDSCVDFNVRSAGGGKDLKSVEANEEGLNIWMQYLKMRKCYMGPIADPNLVAPRRPEPIVMTTEQLAKLQGIM</sequence>
<dbReference type="Proteomes" id="UP000002282">
    <property type="component" value="Chromosome X"/>
</dbReference>
<dbReference type="PhylomeDB" id="B4PXY4"/>
<evidence type="ECO:0000256" key="1">
    <source>
        <dbReference type="SAM" id="Coils"/>
    </source>
</evidence>
<dbReference type="SMR" id="B4PXY4"/>
<dbReference type="HOGENOM" id="CLU_1195963_0_0_1"/>
<dbReference type="OrthoDB" id="7843724at2759"/>
<name>B4PXY4_DROYA</name>
<reference evidence="2 3" key="2">
    <citation type="journal article" date="2007" name="PLoS Biol.">
        <title>Principles of genome evolution in the Drosophila melanogaster species group.</title>
        <authorList>
            <person name="Ranz J.M."/>
            <person name="Maurin D."/>
            <person name="Chan Y.S."/>
            <person name="von Grotthuss M."/>
            <person name="Hillier L.W."/>
            <person name="Roote J."/>
            <person name="Ashburner M."/>
            <person name="Bergman C.M."/>
        </authorList>
    </citation>
    <scope>NUCLEOTIDE SEQUENCE [LARGE SCALE GENOMIC DNA]</scope>
    <source>
        <strain evidence="3">Tai18E2 / Tucson 14021-0261.01</strain>
    </source>
</reference>
<dbReference type="AlphaFoldDB" id="B4PXY4"/>
<evidence type="ECO:0000313" key="2">
    <source>
        <dbReference type="EMBL" id="EDX02956.1"/>
    </source>
</evidence>